<dbReference type="GO" id="GO:0005739">
    <property type="term" value="C:mitochondrion"/>
    <property type="evidence" value="ECO:0007669"/>
    <property type="project" value="InterPro"/>
</dbReference>
<dbReference type="GeneID" id="24095315"/>
<protein>
    <submittedName>
        <fullName evidence="2">Uncharacterized protein</fullName>
    </submittedName>
</protein>
<dbReference type="EMBL" id="HE796981">
    <property type="protein sequence ID" value="CCM00404.1"/>
    <property type="molecule type" value="Genomic_DNA"/>
</dbReference>
<dbReference type="STRING" id="599839.J4H1U9"/>
<dbReference type="Proteomes" id="UP000006352">
    <property type="component" value="Unassembled WGS sequence"/>
</dbReference>
<accession>J4H1U9</accession>
<feature type="compositionally biased region" description="Basic and acidic residues" evidence="1">
    <location>
        <begin position="32"/>
        <end position="47"/>
    </location>
</feature>
<dbReference type="InterPro" id="IPR034444">
    <property type="entry name" value="Nuo17.8"/>
</dbReference>
<dbReference type="RefSeq" id="XP_012179687.1">
    <property type="nucleotide sequence ID" value="XM_012324297.1"/>
</dbReference>
<reference evidence="2 3" key="1">
    <citation type="journal article" date="2012" name="Appl. Environ. Microbiol.">
        <title>Short-read sequencing for genomic analysis of the brown rot fungus Fibroporia radiculosa.</title>
        <authorList>
            <person name="Tang J.D."/>
            <person name="Perkins A.D."/>
            <person name="Sonstegard T.S."/>
            <person name="Schroeder S.G."/>
            <person name="Burgess S.C."/>
            <person name="Diehl S.V."/>
        </authorList>
    </citation>
    <scope>NUCLEOTIDE SEQUENCE [LARGE SCALE GENOMIC DNA]</scope>
    <source>
        <strain evidence="2 3">TFFH 294</strain>
    </source>
</reference>
<proteinExistence type="predicted"/>
<dbReference type="OrthoDB" id="2120038at2759"/>
<keyword evidence="3" id="KW-1185">Reference proteome</keyword>
<feature type="region of interest" description="Disordered" evidence="1">
    <location>
        <begin position="24"/>
        <end position="47"/>
    </location>
</feature>
<sequence>MSRHMTRTAGIFLRPRPQSFITPQSRLASSNSHHDEHHGEQHVEDSVSYSKEDFSSPVWRNFVLLGLAAAGFYKLAPAPGDDTYLTRFIAHYSTPRDVWENIRFKHLLLTVEGSDDTLLVADAKRPPIHRYRYPQRLEQSSPHLHPVGSTVDVSDVVVKNDGA</sequence>
<evidence type="ECO:0000256" key="1">
    <source>
        <dbReference type="SAM" id="MobiDB-lite"/>
    </source>
</evidence>
<dbReference type="PANTHER" id="PTHR42100:SF1">
    <property type="entry name" value="OXIDOREDUCTASE 178 KDA SUBUNIT, PUTATIVE (AFU_ORTHOLOGUE AFUA_8G04320)-RELATED"/>
    <property type="match status" value="1"/>
</dbReference>
<organism evidence="2 3">
    <name type="scientific">Fibroporia radiculosa</name>
    <dbReference type="NCBI Taxonomy" id="599839"/>
    <lineage>
        <taxon>Eukaryota</taxon>
        <taxon>Fungi</taxon>
        <taxon>Dikarya</taxon>
        <taxon>Basidiomycota</taxon>
        <taxon>Agaricomycotina</taxon>
        <taxon>Agaricomycetes</taxon>
        <taxon>Polyporales</taxon>
        <taxon>Fibroporiaceae</taxon>
        <taxon>Fibroporia</taxon>
    </lineage>
</organism>
<dbReference type="InParanoid" id="J4H1U9"/>
<evidence type="ECO:0000313" key="2">
    <source>
        <dbReference type="EMBL" id="CCM00404.1"/>
    </source>
</evidence>
<name>J4H1U9_9APHY</name>
<evidence type="ECO:0000313" key="3">
    <source>
        <dbReference type="Proteomes" id="UP000006352"/>
    </source>
</evidence>
<dbReference type="AlphaFoldDB" id="J4H1U9"/>
<gene>
    <name evidence="2" type="ORF">FIBRA_02434</name>
</gene>
<dbReference type="HOGENOM" id="CLU_122036_1_0_1"/>
<dbReference type="PANTHER" id="PTHR42100">
    <property type="entry name" value="OXIDOREDUCTASE 178 KDA SUBUNIT, PUTATIVE (AFU_ORTHOLOGUE AFUA_8G04320)-RELATED"/>
    <property type="match status" value="1"/>
</dbReference>